<reference evidence="3" key="2">
    <citation type="journal article" date="2019" name="Genome Biol. Evol.">
        <title>Day and night: Metabolic profiles and evolutionary relationships of six axenic non-marine cyanobacteria.</title>
        <authorList>
            <person name="Will S.E."/>
            <person name="Henke P."/>
            <person name="Boedeker C."/>
            <person name="Huang S."/>
            <person name="Brinkmann H."/>
            <person name="Rohde M."/>
            <person name="Jarek M."/>
            <person name="Friedl T."/>
            <person name="Seufert S."/>
            <person name="Schumacher M."/>
            <person name="Overmann J."/>
            <person name="Neumann-Schaal M."/>
            <person name="Petersen J."/>
        </authorList>
    </citation>
    <scope>NUCLEOTIDE SEQUENCE [LARGE SCALE GENOMIC DNA]</scope>
    <source>
        <strain evidence="3">PCC 7102</strain>
    </source>
</reference>
<gene>
    <name evidence="3" type="ORF">DSM106972_036870</name>
</gene>
<sequence>MINPKLFINKRILILTAGSRGDVQPYVALGIGLKQAGFEVMLATDPGFSSFVTSHALDFAALRAPFAQLIDTDAGKAALAGKKSFSLKQIKPMLHQMMDDAWDVAQQYKPDAVIYHPKPLAGYHIAEKLNVPGFLAMPLPVYSPTRAFFNPVFGGANRGGFLNKLSYTIFLKATLLSYRGLINNWRQEKLGLSKFRDELTLKGRAVPKLYAYSPHVVPVPPDWDETSIVTGYWFLDSNVDWKPPSDLVAFIEQGSAPIYIGFGSMASQDSRRTTRLVLEAVRQSGQRAILATGWGGLSYEEIANNVYILKSAPHDWLFPRCAAVVHHGGAGTTGAGLKAGKPTIICPFFGDQPFWGRRIFELRVGSHPIPQKQLTVEKLAQSIREVITDSEMRQRSEALGEKIRTENGVTQAVKLIKEKLSRHVQL</sequence>
<evidence type="ECO:0000259" key="2">
    <source>
        <dbReference type="Pfam" id="PF06722"/>
    </source>
</evidence>
<dbReference type="InterPro" id="IPR004276">
    <property type="entry name" value="GlycoTrans_28_N"/>
</dbReference>
<dbReference type="RefSeq" id="WP_127082134.1">
    <property type="nucleotide sequence ID" value="NZ_RSCL01000008.1"/>
</dbReference>
<dbReference type="Pfam" id="PF06722">
    <property type="entry name" value="EryCIII-like_C"/>
    <property type="match status" value="1"/>
</dbReference>
<evidence type="ECO:0000313" key="4">
    <source>
        <dbReference type="Proteomes" id="UP000271624"/>
    </source>
</evidence>
<accession>A0A3S5K393</accession>
<name>A0A3S5K393_9CYAN</name>
<organism evidence="3 4">
    <name type="scientific">Dulcicalothrix desertica PCC 7102</name>
    <dbReference type="NCBI Taxonomy" id="232991"/>
    <lineage>
        <taxon>Bacteria</taxon>
        <taxon>Bacillati</taxon>
        <taxon>Cyanobacteriota</taxon>
        <taxon>Cyanophyceae</taxon>
        <taxon>Nostocales</taxon>
        <taxon>Calotrichaceae</taxon>
        <taxon>Dulcicalothrix</taxon>
    </lineage>
</organism>
<evidence type="ECO:0000313" key="3">
    <source>
        <dbReference type="EMBL" id="RUT05680.1"/>
    </source>
</evidence>
<dbReference type="GO" id="GO:0008194">
    <property type="term" value="F:UDP-glycosyltransferase activity"/>
    <property type="evidence" value="ECO:0007669"/>
    <property type="project" value="InterPro"/>
</dbReference>
<evidence type="ECO:0000259" key="1">
    <source>
        <dbReference type="Pfam" id="PF03033"/>
    </source>
</evidence>
<dbReference type="Proteomes" id="UP000271624">
    <property type="component" value="Unassembled WGS sequence"/>
</dbReference>
<dbReference type="InterPro" id="IPR010610">
    <property type="entry name" value="EryCIII-like_C"/>
</dbReference>
<keyword evidence="3" id="KW-0808">Transferase</keyword>
<dbReference type="EMBL" id="RSCL01000008">
    <property type="protein sequence ID" value="RUT05680.1"/>
    <property type="molecule type" value="Genomic_DNA"/>
</dbReference>
<dbReference type="PANTHER" id="PTHR48050:SF13">
    <property type="entry name" value="STEROL 3-BETA-GLUCOSYLTRANSFERASE UGT80A2"/>
    <property type="match status" value="1"/>
</dbReference>
<dbReference type="InterPro" id="IPR050426">
    <property type="entry name" value="Glycosyltransferase_28"/>
</dbReference>
<reference evidence="3" key="1">
    <citation type="submission" date="2018-12" db="EMBL/GenBank/DDBJ databases">
        <authorList>
            <person name="Will S."/>
            <person name="Neumann-Schaal M."/>
            <person name="Henke P."/>
        </authorList>
    </citation>
    <scope>NUCLEOTIDE SEQUENCE</scope>
    <source>
        <strain evidence="3">PCC 7102</strain>
    </source>
</reference>
<dbReference type="SUPFAM" id="SSF53756">
    <property type="entry name" value="UDP-Glycosyltransferase/glycogen phosphorylase"/>
    <property type="match status" value="1"/>
</dbReference>
<dbReference type="FunFam" id="3.40.50.2000:FF:000009">
    <property type="entry name" value="Sterol 3-beta-glucosyltransferase UGT80A2"/>
    <property type="match status" value="1"/>
</dbReference>
<keyword evidence="4" id="KW-1185">Reference proteome</keyword>
<feature type="domain" description="Glycosyltransferase family 28 N-terminal" evidence="1">
    <location>
        <begin position="12"/>
        <end position="142"/>
    </location>
</feature>
<dbReference type="GO" id="GO:0033072">
    <property type="term" value="P:vancomycin biosynthetic process"/>
    <property type="evidence" value="ECO:0007669"/>
    <property type="project" value="UniProtKB-ARBA"/>
</dbReference>
<dbReference type="Gene3D" id="3.40.50.2000">
    <property type="entry name" value="Glycogen Phosphorylase B"/>
    <property type="match status" value="2"/>
</dbReference>
<dbReference type="PANTHER" id="PTHR48050">
    <property type="entry name" value="STEROL 3-BETA-GLUCOSYLTRANSFERASE"/>
    <property type="match status" value="1"/>
</dbReference>
<dbReference type="AlphaFoldDB" id="A0A3S5K393"/>
<protein>
    <submittedName>
        <fullName evidence="3">Glycosyl transferase family 1</fullName>
    </submittedName>
</protein>
<proteinExistence type="predicted"/>
<dbReference type="CDD" id="cd03784">
    <property type="entry name" value="GT1_Gtf-like"/>
    <property type="match status" value="1"/>
</dbReference>
<feature type="domain" description="Erythromycin biosynthesis protein CIII-like C-terminal" evidence="2">
    <location>
        <begin position="300"/>
        <end position="406"/>
    </location>
</feature>
<dbReference type="Pfam" id="PF03033">
    <property type="entry name" value="Glyco_transf_28"/>
    <property type="match status" value="1"/>
</dbReference>
<dbReference type="InterPro" id="IPR002213">
    <property type="entry name" value="UDP_glucos_trans"/>
</dbReference>
<comment type="caution">
    <text evidence="3">The sequence shown here is derived from an EMBL/GenBank/DDBJ whole genome shotgun (WGS) entry which is preliminary data.</text>
</comment>
<dbReference type="OrthoDB" id="9805366at2"/>
<dbReference type="GO" id="GO:0005975">
    <property type="term" value="P:carbohydrate metabolic process"/>
    <property type="evidence" value="ECO:0007669"/>
    <property type="project" value="InterPro"/>
</dbReference>
<dbReference type="GO" id="GO:0016758">
    <property type="term" value="F:hexosyltransferase activity"/>
    <property type="evidence" value="ECO:0007669"/>
    <property type="project" value="InterPro"/>
</dbReference>